<reference evidence="1" key="1">
    <citation type="submission" date="2022-11" db="EMBL/GenBank/DDBJ databases">
        <authorList>
            <person name="Petersen C."/>
        </authorList>
    </citation>
    <scope>NUCLEOTIDE SEQUENCE</scope>
    <source>
        <strain evidence="1">IBT 22155</strain>
    </source>
</reference>
<dbReference type="GeneID" id="81402755"/>
<dbReference type="Proteomes" id="UP001149079">
    <property type="component" value="Unassembled WGS sequence"/>
</dbReference>
<dbReference type="AlphaFoldDB" id="A0A9W9HCI2"/>
<keyword evidence="2" id="KW-1185">Reference proteome</keyword>
<comment type="caution">
    <text evidence="1">The sequence shown here is derived from an EMBL/GenBank/DDBJ whole genome shotgun (WGS) entry which is preliminary data.</text>
</comment>
<protein>
    <submittedName>
        <fullName evidence="1">Uncharacterized protein</fullName>
    </submittedName>
</protein>
<gene>
    <name evidence="1" type="ORF">N7515_002841</name>
</gene>
<evidence type="ECO:0000313" key="1">
    <source>
        <dbReference type="EMBL" id="KAJ5144054.1"/>
    </source>
</evidence>
<evidence type="ECO:0000313" key="2">
    <source>
        <dbReference type="Proteomes" id="UP001149079"/>
    </source>
</evidence>
<proteinExistence type="predicted"/>
<name>A0A9W9HCI2_9EURO</name>
<dbReference type="OrthoDB" id="4353649at2759"/>
<sequence length="156" mass="17622">MEEFTRPVLCQRPFSSRVGSKYVLVRGDPDIPTNANPPQEISNRVIDELVSAFAEEYEGPRPVQAEERDDANPWIHRTRWTVYLRGINTQAWWTAAPDAESSDPTEMAARAIWDAMPTVPVGRVTQQVCTETGHIVRTEAVRTEQGRQPHQPLQAS</sequence>
<reference evidence="1" key="2">
    <citation type="journal article" date="2023" name="IMA Fungus">
        <title>Comparative genomic study of the Penicillium genus elucidates a diverse pangenome and 15 lateral gene transfer events.</title>
        <authorList>
            <person name="Petersen C."/>
            <person name="Sorensen T."/>
            <person name="Nielsen M.R."/>
            <person name="Sondergaard T.E."/>
            <person name="Sorensen J.L."/>
            <person name="Fitzpatrick D.A."/>
            <person name="Frisvad J.C."/>
            <person name="Nielsen K.L."/>
        </authorList>
    </citation>
    <scope>NUCLEOTIDE SEQUENCE</scope>
    <source>
        <strain evidence="1">IBT 22155</strain>
    </source>
</reference>
<accession>A0A9W9HCI2</accession>
<dbReference type="RefSeq" id="XP_056525698.1">
    <property type="nucleotide sequence ID" value="XM_056663585.1"/>
</dbReference>
<dbReference type="EMBL" id="JAPQKL010000002">
    <property type="protein sequence ID" value="KAJ5144054.1"/>
    <property type="molecule type" value="Genomic_DNA"/>
</dbReference>
<organism evidence="1 2">
    <name type="scientific">Penicillium bovifimosum</name>
    <dbReference type="NCBI Taxonomy" id="126998"/>
    <lineage>
        <taxon>Eukaryota</taxon>
        <taxon>Fungi</taxon>
        <taxon>Dikarya</taxon>
        <taxon>Ascomycota</taxon>
        <taxon>Pezizomycotina</taxon>
        <taxon>Eurotiomycetes</taxon>
        <taxon>Eurotiomycetidae</taxon>
        <taxon>Eurotiales</taxon>
        <taxon>Aspergillaceae</taxon>
        <taxon>Penicillium</taxon>
    </lineage>
</organism>